<reference evidence="1" key="1">
    <citation type="submission" date="2014-11" db="EMBL/GenBank/DDBJ databases">
        <authorList>
            <person name="Amaro Gonzalez C."/>
        </authorList>
    </citation>
    <scope>NUCLEOTIDE SEQUENCE</scope>
</reference>
<reference evidence="1" key="2">
    <citation type="journal article" date="2015" name="Fish Shellfish Immunol.">
        <title>Early steps in the European eel (Anguilla anguilla)-Vibrio vulnificus interaction in the gills: Role of the RtxA13 toxin.</title>
        <authorList>
            <person name="Callol A."/>
            <person name="Pajuelo D."/>
            <person name="Ebbesson L."/>
            <person name="Teles M."/>
            <person name="MacKenzie S."/>
            <person name="Amaro C."/>
        </authorList>
    </citation>
    <scope>NUCLEOTIDE SEQUENCE</scope>
</reference>
<sequence>MLLRNIQYIISNCSDSYIEVQVRAPPFQSHLIFKRVNVSSF</sequence>
<protein>
    <submittedName>
        <fullName evidence="1">Uncharacterized protein</fullName>
    </submittedName>
</protein>
<accession>A0A0E9Q5D2</accession>
<name>A0A0E9Q5D2_ANGAN</name>
<dbReference type="AlphaFoldDB" id="A0A0E9Q5D2"/>
<dbReference type="EMBL" id="GBXM01097022">
    <property type="protein sequence ID" value="JAH11555.1"/>
    <property type="molecule type" value="Transcribed_RNA"/>
</dbReference>
<organism evidence="1">
    <name type="scientific">Anguilla anguilla</name>
    <name type="common">European freshwater eel</name>
    <name type="synonym">Muraena anguilla</name>
    <dbReference type="NCBI Taxonomy" id="7936"/>
    <lineage>
        <taxon>Eukaryota</taxon>
        <taxon>Metazoa</taxon>
        <taxon>Chordata</taxon>
        <taxon>Craniata</taxon>
        <taxon>Vertebrata</taxon>
        <taxon>Euteleostomi</taxon>
        <taxon>Actinopterygii</taxon>
        <taxon>Neopterygii</taxon>
        <taxon>Teleostei</taxon>
        <taxon>Anguilliformes</taxon>
        <taxon>Anguillidae</taxon>
        <taxon>Anguilla</taxon>
    </lineage>
</organism>
<evidence type="ECO:0000313" key="1">
    <source>
        <dbReference type="EMBL" id="JAH11555.1"/>
    </source>
</evidence>
<proteinExistence type="predicted"/>